<evidence type="ECO:0000256" key="1">
    <source>
        <dbReference type="SAM" id="MobiDB-lite"/>
    </source>
</evidence>
<proteinExistence type="predicted"/>
<organism evidence="2 3">
    <name type="scientific">Beta vulgaris subsp. vulgaris</name>
    <name type="common">Beet</name>
    <dbReference type="NCBI Taxonomy" id="3555"/>
    <lineage>
        <taxon>Eukaryota</taxon>
        <taxon>Viridiplantae</taxon>
        <taxon>Streptophyta</taxon>
        <taxon>Embryophyta</taxon>
        <taxon>Tracheophyta</taxon>
        <taxon>Spermatophyta</taxon>
        <taxon>Magnoliopsida</taxon>
        <taxon>eudicotyledons</taxon>
        <taxon>Gunneridae</taxon>
        <taxon>Pentapetalae</taxon>
        <taxon>Caryophyllales</taxon>
        <taxon>Chenopodiaceae</taxon>
        <taxon>Betoideae</taxon>
        <taxon>Beta</taxon>
    </lineage>
</organism>
<name>A0A0J7YNS2_BETVV</name>
<evidence type="ECO:0000313" key="2">
    <source>
        <dbReference type="EMBL" id="KMS65214.1"/>
    </source>
</evidence>
<dbReference type="AlphaFoldDB" id="A0A0J7YNS2"/>
<sequence>PRGVVQRVERELRLPDDPKLDCMTAEREPGTEDKEVKLKRGRDALRVPVWENGTELSRELEFNAELVLEFSDDTERLALDAEMVLEFSDDTERFALDDELVLEFFELDNERMALTVDAERLTELRDDKGLERCVLLERIQYEPSLITEHDHLQLG</sequence>
<dbReference type="Proteomes" id="UP000035740">
    <property type="component" value="Unassembled WGS sequence"/>
</dbReference>
<accession>A0A0J7YNS2</accession>
<keyword evidence="3" id="KW-1185">Reference proteome</keyword>
<feature type="region of interest" description="Disordered" evidence="1">
    <location>
        <begin position="16"/>
        <end position="35"/>
    </location>
</feature>
<feature type="non-terminal residue" evidence="2">
    <location>
        <position position="1"/>
    </location>
</feature>
<reference evidence="2 3" key="1">
    <citation type="journal article" date="2014" name="Nature">
        <title>The genome of the recently domesticated crop plant sugar beet (Beta vulgaris).</title>
        <authorList>
            <person name="Dohm J.C."/>
            <person name="Minoche A.E."/>
            <person name="Holtgrawe D."/>
            <person name="Capella-Gutierrez S."/>
            <person name="Zakrzewski F."/>
            <person name="Tafer H."/>
            <person name="Rupp O."/>
            <person name="Sorensen T.R."/>
            <person name="Stracke R."/>
            <person name="Reinhardt R."/>
            <person name="Goesmann A."/>
            <person name="Kraft T."/>
            <person name="Schulz B."/>
            <person name="Stadler P.F."/>
            <person name="Schmidt T."/>
            <person name="Gabaldon T."/>
            <person name="Lehrach H."/>
            <person name="Weisshaar B."/>
            <person name="Himmelbauer H."/>
        </authorList>
    </citation>
    <scope>NUCLEOTIDE SEQUENCE [LARGE SCALE GENOMIC DNA]</scope>
    <source>
        <tissue evidence="2">Taproot</tissue>
    </source>
</reference>
<dbReference type="Gramene" id="KMS65214">
    <property type="protein sequence ID" value="KMS65214"/>
    <property type="gene ID" value="BVRB_038250"/>
</dbReference>
<evidence type="ECO:0000313" key="3">
    <source>
        <dbReference type="Proteomes" id="UP000035740"/>
    </source>
</evidence>
<protein>
    <submittedName>
        <fullName evidence="2">Uncharacterized protein</fullName>
    </submittedName>
</protein>
<gene>
    <name evidence="2" type="ORF">BVRB_038250</name>
</gene>
<dbReference type="EMBL" id="KQ112666">
    <property type="protein sequence ID" value="KMS65214.1"/>
    <property type="molecule type" value="Genomic_DNA"/>
</dbReference>